<reference evidence="3" key="1">
    <citation type="submission" date="2022-10" db="EMBL/GenBank/DDBJ databases">
        <title>Culturing micro-colonial fungi from biological soil crusts in the Mojave desert and describing Neophaeococcomyces mojavensis, and introducing the new genera and species Taxawa tesnikishii.</title>
        <authorList>
            <person name="Kurbessoian T."/>
            <person name="Stajich J.E."/>
        </authorList>
    </citation>
    <scope>NUCLEOTIDE SEQUENCE</scope>
    <source>
        <strain evidence="3">TK_1</strain>
    </source>
</reference>
<evidence type="ECO:0000259" key="2">
    <source>
        <dbReference type="Pfam" id="PF18126"/>
    </source>
</evidence>
<dbReference type="Pfam" id="PF18126">
    <property type="entry name" value="Mitoc_mL59"/>
    <property type="match status" value="1"/>
</dbReference>
<dbReference type="InterPro" id="IPR040922">
    <property type="entry name" value="Ribosomal_mL59_dom"/>
</dbReference>
<name>A0ABQ9P5H7_9PEZI</name>
<feature type="region of interest" description="Disordered" evidence="1">
    <location>
        <begin position="34"/>
        <end position="91"/>
    </location>
</feature>
<protein>
    <recommendedName>
        <fullName evidence="2">Large ribosomal subunit protein mL59 domain-containing protein</fullName>
    </recommendedName>
</protein>
<feature type="region of interest" description="Disordered" evidence="1">
    <location>
        <begin position="114"/>
        <end position="147"/>
    </location>
</feature>
<proteinExistence type="predicted"/>
<organism evidence="3 4">
    <name type="scientific">Coniosporium apollinis</name>
    <dbReference type="NCBI Taxonomy" id="61459"/>
    <lineage>
        <taxon>Eukaryota</taxon>
        <taxon>Fungi</taxon>
        <taxon>Dikarya</taxon>
        <taxon>Ascomycota</taxon>
        <taxon>Pezizomycotina</taxon>
        <taxon>Dothideomycetes</taxon>
        <taxon>Dothideomycetes incertae sedis</taxon>
        <taxon>Coniosporium</taxon>
    </lineage>
</organism>
<dbReference type="EMBL" id="JAPDRL010000005">
    <property type="protein sequence ID" value="KAJ9668824.1"/>
    <property type="molecule type" value="Genomic_DNA"/>
</dbReference>
<dbReference type="InterPro" id="IPR037507">
    <property type="entry name" value="Ribosomal_mL59"/>
</dbReference>
<feature type="compositionally biased region" description="Basic and acidic residues" evidence="1">
    <location>
        <begin position="123"/>
        <end position="135"/>
    </location>
</feature>
<keyword evidence="4" id="KW-1185">Reference proteome</keyword>
<comment type="caution">
    <text evidence="3">The sequence shown here is derived from an EMBL/GenBank/DDBJ whole genome shotgun (WGS) entry which is preliminary data.</text>
</comment>
<evidence type="ECO:0000313" key="3">
    <source>
        <dbReference type="EMBL" id="KAJ9668824.1"/>
    </source>
</evidence>
<accession>A0ABQ9P5H7</accession>
<dbReference type="PANTHER" id="PTHR28041">
    <property type="entry name" value="54S RIBOSOMAL PROTEIN L25, MITOCHONDRIAL"/>
    <property type="match status" value="1"/>
</dbReference>
<evidence type="ECO:0000313" key="4">
    <source>
        <dbReference type="Proteomes" id="UP001172684"/>
    </source>
</evidence>
<dbReference type="Proteomes" id="UP001172684">
    <property type="component" value="Unassembled WGS sequence"/>
</dbReference>
<gene>
    <name evidence="3" type="ORF">H2201_001070</name>
</gene>
<feature type="compositionally biased region" description="Low complexity" evidence="1">
    <location>
        <begin position="48"/>
        <end position="70"/>
    </location>
</feature>
<evidence type="ECO:0000256" key="1">
    <source>
        <dbReference type="SAM" id="MobiDB-lite"/>
    </source>
</evidence>
<feature type="domain" description="Large ribosomal subunit protein mL59" evidence="2">
    <location>
        <begin position="18"/>
        <end position="178"/>
    </location>
</feature>
<sequence length="190" mass="20991">MALAHEHHIRLAQKLPSRLLAFFARYPPPALLQSATPSAASDAFSPNAASTSPIEPATATATSTSHQSTTTPPPTHNPFLPWRNPTTSRWRPPIFSARRQAELVKLASAHGLESLLPPTTKGAAERASRREEQGLRVKGTGAGQRVKGKEWERTLKGRLEGRRKAMEGMPGMIEMWKQRGHGRGWKKWPK</sequence>
<dbReference type="PANTHER" id="PTHR28041:SF1">
    <property type="entry name" value="LARGE RIBOSOMAL SUBUNIT PROTEIN ML59"/>
    <property type="match status" value="1"/>
</dbReference>